<name>A8ZSX4_DESOH</name>
<organism evidence="3 4">
    <name type="scientific">Desulfosudis oleivorans (strain DSM 6200 / JCM 39069 / Hxd3)</name>
    <name type="common">Desulfococcus oleovorans</name>
    <dbReference type="NCBI Taxonomy" id="96561"/>
    <lineage>
        <taxon>Bacteria</taxon>
        <taxon>Pseudomonadati</taxon>
        <taxon>Thermodesulfobacteriota</taxon>
        <taxon>Desulfobacteria</taxon>
        <taxon>Desulfobacterales</taxon>
        <taxon>Desulfosudaceae</taxon>
        <taxon>Desulfosudis</taxon>
    </lineage>
</organism>
<dbReference type="RefSeq" id="WP_012173757.1">
    <property type="nucleotide sequence ID" value="NC_009943.1"/>
</dbReference>
<proteinExistence type="inferred from homology"/>
<dbReference type="AlphaFoldDB" id="A8ZSX4"/>
<dbReference type="STRING" id="96561.Dole_0328"/>
<accession>A8ZSX4</accession>
<dbReference type="PROSITE" id="PS51127">
    <property type="entry name" value="BIG1"/>
    <property type="match status" value="3"/>
</dbReference>
<feature type="domain" description="Big-1" evidence="2">
    <location>
        <begin position="56"/>
        <end position="148"/>
    </location>
</feature>
<comment type="similarity">
    <text evidence="1">Belongs to the intimin/invasin family.</text>
</comment>
<dbReference type="eggNOG" id="COG4932">
    <property type="taxonomic scope" value="Bacteria"/>
</dbReference>
<feature type="domain" description="Big-1" evidence="2">
    <location>
        <begin position="151"/>
        <end position="244"/>
    </location>
</feature>
<dbReference type="InterPro" id="IPR008964">
    <property type="entry name" value="Invasin/intimin_cell_adhesion"/>
</dbReference>
<evidence type="ECO:0000256" key="1">
    <source>
        <dbReference type="ARBA" id="ARBA00010116"/>
    </source>
</evidence>
<dbReference type="Pfam" id="PF02369">
    <property type="entry name" value="Big_1"/>
    <property type="match status" value="2"/>
</dbReference>
<feature type="domain" description="Big-1" evidence="2">
    <location>
        <begin position="247"/>
        <end position="341"/>
    </location>
</feature>
<dbReference type="SMART" id="SM00634">
    <property type="entry name" value="BID_1"/>
    <property type="match status" value="3"/>
</dbReference>
<dbReference type="InterPro" id="IPR013783">
    <property type="entry name" value="Ig-like_fold"/>
</dbReference>
<keyword evidence="4" id="KW-1185">Reference proteome</keyword>
<dbReference type="InterPro" id="IPR003344">
    <property type="entry name" value="Big_1_dom"/>
</dbReference>
<reference evidence="3 4" key="1">
    <citation type="submission" date="2007-10" db="EMBL/GenBank/DDBJ databases">
        <title>Complete sequence of Desulfococcus oleovorans Hxd3.</title>
        <authorList>
            <consortium name="US DOE Joint Genome Institute"/>
            <person name="Copeland A."/>
            <person name="Lucas S."/>
            <person name="Lapidus A."/>
            <person name="Barry K."/>
            <person name="Glavina del Rio T."/>
            <person name="Dalin E."/>
            <person name="Tice H."/>
            <person name="Pitluck S."/>
            <person name="Kiss H."/>
            <person name="Brettin T."/>
            <person name="Bruce D."/>
            <person name="Detter J.C."/>
            <person name="Han C."/>
            <person name="Schmutz J."/>
            <person name="Larimer F."/>
            <person name="Land M."/>
            <person name="Hauser L."/>
            <person name="Kyrpides N."/>
            <person name="Kim E."/>
            <person name="Wawrik B."/>
            <person name="Richardson P."/>
        </authorList>
    </citation>
    <scope>NUCLEOTIDE SEQUENCE [LARGE SCALE GENOMIC DNA]</scope>
    <source>
        <strain evidence="4">DSM 6200 / JCM 39069 / Hxd3</strain>
    </source>
</reference>
<evidence type="ECO:0000313" key="3">
    <source>
        <dbReference type="EMBL" id="ABW66138.1"/>
    </source>
</evidence>
<sequence length="830" mass="83660">MTENKREHAKMRILFSHGIKLCAVLAVLLLVAAGCSSSGGETGTTPVVPTGSDPAAVALSATPGTISAGGTATITARVTDEDSAIVVGATVVFSAESLYGTITATADTDASGVATATFTSSGQTGTTTIAASVGSSVTGSTTLTITPVAAYLSLSTSQTSILTDGVDAADITATVLNASRVPIEGIAVNFSVAAGQLSVANVMTDGSGQAETSLTSGTYDKTNQVVTVTVTAQDLIATIPIQVTGTTVSLSIDETVLASGGTQSTPLTVTVKDGGGTEISGAEVTLTQSGSGTVTLTPASGTTATNGTLAITVTGQNAGSVTITATALGASASQAVTVSGTPFEITSPAASSVSQETGTALPITVRSPDNHDVKFVTTMGTWDINNQVSATLAAGTGTVTSTLNVGINAGIATVRVEDNTDSSISDTLQVAIYAPSDEATRLTLQVSPSTIAPSSGGVTNNTTIKATVKNGDGQVVGDAPVIFTLFRTTGGGEYISPPIVYTSSNPESGVPIGVATTDFYSGSLVSNTQGVLCLGRIDGAAIAGPAKVFDFDLATGTITRSDTGGSFIADGFKEGDTIRVSGSEENDDTYTITTGGLAAGSLTVDDSLKADESPGNPVVIATAEDTDVVSVVISGEGSSVAIGGATVIEEVENNPAAYKYPMSVLVNDSGGNAVPGVTVTLSLWPTKYATGYTDPDAGPIITGEFWNEDLNRSDSLDIGEDTDGNTWGGVFPPRYFGVLGEGAYDTALNGIIDPAKSCAGAVPVTVVTDENGLAQFDHVYLKNNAAWVKVEYRATALVYGSETVSTLNMWLPFIEDEKANLPNSPWGPYP</sequence>
<gene>
    <name evidence="3" type="ordered locus">Dole_0328</name>
</gene>
<dbReference type="Gene3D" id="2.60.40.10">
    <property type="entry name" value="Immunoglobulins"/>
    <property type="match status" value="3"/>
</dbReference>
<dbReference type="KEGG" id="dol:Dole_0328"/>
<evidence type="ECO:0000259" key="2">
    <source>
        <dbReference type="PROSITE" id="PS51127"/>
    </source>
</evidence>
<dbReference type="SUPFAM" id="SSF49373">
    <property type="entry name" value="Invasin/intimin cell-adhesion fragments"/>
    <property type="match status" value="3"/>
</dbReference>
<dbReference type="eggNOG" id="COG2373">
    <property type="taxonomic scope" value="Bacteria"/>
</dbReference>
<dbReference type="Proteomes" id="UP000008561">
    <property type="component" value="Chromosome"/>
</dbReference>
<protein>
    <submittedName>
        <fullName evidence="3">Ig domain protein group 1 domain protein</fullName>
    </submittedName>
</protein>
<evidence type="ECO:0000313" key="4">
    <source>
        <dbReference type="Proteomes" id="UP000008561"/>
    </source>
</evidence>
<dbReference type="EMBL" id="CP000859">
    <property type="protein sequence ID" value="ABW66138.1"/>
    <property type="molecule type" value="Genomic_DNA"/>
</dbReference>
<dbReference type="PROSITE" id="PS51257">
    <property type="entry name" value="PROKAR_LIPOPROTEIN"/>
    <property type="match status" value="1"/>
</dbReference>
<dbReference type="HOGENOM" id="CLU_341529_0_0_7"/>